<comment type="caution">
    <text evidence="2">The sequence shown here is derived from an EMBL/GenBank/DDBJ whole genome shotgun (WGS) entry which is preliminary data.</text>
</comment>
<name>A0A1R1WXL1_9FUNG</name>
<accession>A0A1R1WXL1</accession>
<keyword evidence="3" id="KW-1185">Reference proteome</keyword>
<dbReference type="Proteomes" id="UP000187283">
    <property type="component" value="Unassembled WGS sequence"/>
</dbReference>
<proteinExistence type="predicted"/>
<dbReference type="AlphaFoldDB" id="A0A1R1WXL1"/>
<reference evidence="2 3" key="1">
    <citation type="submission" date="2017-01" db="EMBL/GenBank/DDBJ databases">
        <authorList>
            <person name="Mah S.A."/>
            <person name="Swanson W.J."/>
            <person name="Moy G.W."/>
            <person name="Vacquier V.D."/>
        </authorList>
    </citation>
    <scope>NUCLEOTIDE SEQUENCE [LARGE SCALE GENOMIC DNA]</scope>
    <source>
        <strain evidence="2 3">GSMNP</strain>
    </source>
</reference>
<evidence type="ECO:0000313" key="2">
    <source>
        <dbReference type="EMBL" id="OMJ07115.1"/>
    </source>
</evidence>
<sequence length="75" mass="8532">MVVEYNYNVRSSITRKSISNQDIDCYDNLFFILVALRNLCQAGANSQGGYPIEGWGNWDRMASKDAGRLSHRRMG</sequence>
<evidence type="ECO:0000313" key="3">
    <source>
        <dbReference type="Proteomes" id="UP000187283"/>
    </source>
</evidence>
<organism evidence="2 3">
    <name type="scientific">Smittium culicis</name>
    <dbReference type="NCBI Taxonomy" id="133412"/>
    <lineage>
        <taxon>Eukaryota</taxon>
        <taxon>Fungi</taxon>
        <taxon>Fungi incertae sedis</taxon>
        <taxon>Zoopagomycota</taxon>
        <taxon>Kickxellomycotina</taxon>
        <taxon>Harpellomycetes</taxon>
        <taxon>Harpellales</taxon>
        <taxon>Legeriomycetaceae</taxon>
        <taxon>Smittium</taxon>
    </lineage>
</organism>
<dbReference type="EMBL" id="LSSN01006112">
    <property type="protein sequence ID" value="OMJ07107.1"/>
    <property type="molecule type" value="Genomic_DNA"/>
</dbReference>
<protein>
    <submittedName>
        <fullName evidence="2">Uncharacterized protein</fullName>
    </submittedName>
</protein>
<gene>
    <name evidence="1" type="ORF">AYI70_g12415</name>
    <name evidence="2" type="ORF">AYI70_g12423</name>
</gene>
<evidence type="ECO:0000313" key="1">
    <source>
        <dbReference type="EMBL" id="OMJ07107.1"/>
    </source>
</evidence>
<dbReference type="EMBL" id="LSSN01006112">
    <property type="protein sequence ID" value="OMJ07115.1"/>
    <property type="molecule type" value="Genomic_DNA"/>
</dbReference>